<evidence type="ECO:0000256" key="1">
    <source>
        <dbReference type="ARBA" id="ARBA00023015"/>
    </source>
</evidence>
<keyword evidence="6" id="KW-1185">Reference proteome</keyword>
<dbReference type="PROSITE" id="PS50995">
    <property type="entry name" value="HTH_MARR_2"/>
    <property type="match status" value="1"/>
</dbReference>
<gene>
    <name evidence="5" type="ORF">ACFLIM_49870</name>
</gene>
<sequence>MLDDRPFHVMRLVIQEHGARWQRALPELTKPQYAVLAALAEAAELEQSLLVEAAASTKATLADLLSRLEGQGLVERRTEPRDRRRRFVSLTAEGRRVYAAARPRADAVSETFLRKLDEDDRRELTRLLCLLAESRLGTPDT</sequence>
<dbReference type="SMART" id="SM00347">
    <property type="entry name" value="HTH_MARR"/>
    <property type="match status" value="1"/>
</dbReference>
<dbReference type="Gene3D" id="1.10.10.10">
    <property type="entry name" value="Winged helix-like DNA-binding domain superfamily/Winged helix DNA-binding domain"/>
    <property type="match status" value="1"/>
</dbReference>
<reference evidence="5 6" key="1">
    <citation type="submission" date="2024-10" db="EMBL/GenBank/DDBJ databases">
        <authorList>
            <person name="Topkara A.R."/>
            <person name="Saygin H."/>
        </authorList>
    </citation>
    <scope>NUCLEOTIDE SEQUENCE [LARGE SCALE GENOMIC DNA]</scope>
    <source>
        <strain evidence="5 6">M3C6</strain>
    </source>
</reference>
<comment type="caution">
    <text evidence="5">The sequence shown here is derived from an EMBL/GenBank/DDBJ whole genome shotgun (WGS) entry which is preliminary data.</text>
</comment>
<evidence type="ECO:0000313" key="5">
    <source>
        <dbReference type="EMBL" id="MFG1711286.1"/>
    </source>
</evidence>
<dbReference type="InterPro" id="IPR036390">
    <property type="entry name" value="WH_DNA-bd_sf"/>
</dbReference>
<dbReference type="SUPFAM" id="SSF46785">
    <property type="entry name" value="Winged helix' DNA-binding domain"/>
    <property type="match status" value="1"/>
</dbReference>
<name>A0ABW7AV76_9ACTN</name>
<protein>
    <submittedName>
        <fullName evidence="5">MarR family winged helix-turn-helix transcriptional regulator</fullName>
    </submittedName>
</protein>
<dbReference type="PANTHER" id="PTHR42756:SF1">
    <property type="entry name" value="TRANSCRIPTIONAL REPRESSOR OF EMRAB OPERON"/>
    <property type="match status" value="1"/>
</dbReference>
<organism evidence="5 6">
    <name type="scientific">Nonomuraea marmarensis</name>
    <dbReference type="NCBI Taxonomy" id="3351344"/>
    <lineage>
        <taxon>Bacteria</taxon>
        <taxon>Bacillati</taxon>
        <taxon>Actinomycetota</taxon>
        <taxon>Actinomycetes</taxon>
        <taxon>Streptosporangiales</taxon>
        <taxon>Streptosporangiaceae</taxon>
        <taxon>Nonomuraea</taxon>
    </lineage>
</organism>
<keyword evidence="1" id="KW-0805">Transcription regulation</keyword>
<dbReference type="Pfam" id="PF01047">
    <property type="entry name" value="MarR"/>
    <property type="match status" value="1"/>
</dbReference>
<evidence type="ECO:0000256" key="2">
    <source>
        <dbReference type="ARBA" id="ARBA00023125"/>
    </source>
</evidence>
<dbReference type="PANTHER" id="PTHR42756">
    <property type="entry name" value="TRANSCRIPTIONAL REGULATOR, MARR"/>
    <property type="match status" value="1"/>
</dbReference>
<dbReference type="Proteomes" id="UP001603978">
    <property type="component" value="Unassembled WGS sequence"/>
</dbReference>
<evidence type="ECO:0000256" key="3">
    <source>
        <dbReference type="ARBA" id="ARBA00023163"/>
    </source>
</evidence>
<feature type="domain" description="HTH marR-type" evidence="4">
    <location>
        <begin position="1"/>
        <end position="133"/>
    </location>
</feature>
<dbReference type="EMBL" id="JBICRM010000086">
    <property type="protein sequence ID" value="MFG1711286.1"/>
    <property type="molecule type" value="Genomic_DNA"/>
</dbReference>
<proteinExistence type="predicted"/>
<dbReference type="InterPro" id="IPR036388">
    <property type="entry name" value="WH-like_DNA-bd_sf"/>
</dbReference>
<keyword evidence="3" id="KW-0804">Transcription</keyword>
<evidence type="ECO:0000259" key="4">
    <source>
        <dbReference type="PROSITE" id="PS50995"/>
    </source>
</evidence>
<evidence type="ECO:0000313" key="6">
    <source>
        <dbReference type="Proteomes" id="UP001603978"/>
    </source>
</evidence>
<keyword evidence="2" id="KW-0238">DNA-binding</keyword>
<accession>A0ABW7AV76</accession>
<dbReference type="InterPro" id="IPR000835">
    <property type="entry name" value="HTH_MarR-typ"/>
</dbReference>
<dbReference type="PRINTS" id="PR00598">
    <property type="entry name" value="HTHMARR"/>
</dbReference>
<dbReference type="RefSeq" id="WP_393177910.1">
    <property type="nucleotide sequence ID" value="NZ_JBICRM010000086.1"/>
</dbReference>